<reference evidence="2 3" key="1">
    <citation type="submission" date="2023-09" db="EMBL/GenBank/DDBJ databases">
        <title>Multi-omics analysis of a traditional fermented food reveals byproduct-associated fungal strains for waste-to-food upcycling.</title>
        <authorList>
            <consortium name="Lawrence Berkeley National Laboratory"/>
            <person name="Rekdal V.M."/>
            <person name="Villalobos-Escobedo J.M."/>
            <person name="Rodriguez-Valeron N."/>
            <person name="Garcia M.O."/>
            <person name="Vasquez D.P."/>
            <person name="Damayanti I."/>
            <person name="Sorensen P.M."/>
            <person name="Baidoo E.E."/>
            <person name="De Carvalho A.C."/>
            <person name="Riley R."/>
            <person name="Lipzen A."/>
            <person name="He G."/>
            <person name="Yan M."/>
            <person name="Haridas S."/>
            <person name="Daum C."/>
            <person name="Yoshinaga Y."/>
            <person name="Ng V."/>
            <person name="Grigoriev I.V."/>
            <person name="Munk R."/>
            <person name="Nuraida L."/>
            <person name="Wijaya C.H."/>
            <person name="Morales P.-C."/>
            <person name="Keasling J.D."/>
        </authorList>
    </citation>
    <scope>NUCLEOTIDE SEQUENCE [LARGE SCALE GENOMIC DNA]</scope>
    <source>
        <strain evidence="2 3">FGSC 2613</strain>
    </source>
</reference>
<gene>
    <name evidence="2" type="ORF">QR685DRAFT_576807</name>
</gene>
<sequence length="106" mass="12009">MGQSTVWKPLAEPATARSDDNATVRDRQIPPADTLGVPSHYLGLWLPHRSSMPRAGARKAVWIFALYLAHPDHWTLRRCTMESFLRPPTEPKRELKPPRAVTSRVS</sequence>
<feature type="compositionally biased region" description="Basic and acidic residues" evidence="1">
    <location>
        <begin position="17"/>
        <end position="28"/>
    </location>
</feature>
<dbReference type="EMBL" id="JAVLET010000001">
    <property type="protein sequence ID" value="KAL0474385.1"/>
    <property type="molecule type" value="Genomic_DNA"/>
</dbReference>
<evidence type="ECO:0000313" key="3">
    <source>
        <dbReference type="Proteomes" id="UP001451303"/>
    </source>
</evidence>
<proteinExistence type="predicted"/>
<organism evidence="2 3">
    <name type="scientific">Neurospora intermedia</name>
    <dbReference type="NCBI Taxonomy" id="5142"/>
    <lineage>
        <taxon>Eukaryota</taxon>
        <taxon>Fungi</taxon>
        <taxon>Dikarya</taxon>
        <taxon>Ascomycota</taxon>
        <taxon>Pezizomycotina</taxon>
        <taxon>Sordariomycetes</taxon>
        <taxon>Sordariomycetidae</taxon>
        <taxon>Sordariales</taxon>
        <taxon>Sordariaceae</taxon>
        <taxon>Neurospora</taxon>
    </lineage>
</organism>
<accession>A0ABR3DP00</accession>
<feature type="region of interest" description="Disordered" evidence="1">
    <location>
        <begin position="87"/>
        <end position="106"/>
    </location>
</feature>
<evidence type="ECO:0000313" key="2">
    <source>
        <dbReference type="EMBL" id="KAL0474385.1"/>
    </source>
</evidence>
<feature type="region of interest" description="Disordered" evidence="1">
    <location>
        <begin position="1"/>
        <end position="36"/>
    </location>
</feature>
<name>A0ABR3DP00_NEUIN</name>
<dbReference type="Proteomes" id="UP001451303">
    <property type="component" value="Unassembled WGS sequence"/>
</dbReference>
<protein>
    <submittedName>
        <fullName evidence="2">Uncharacterized protein</fullName>
    </submittedName>
</protein>
<evidence type="ECO:0000256" key="1">
    <source>
        <dbReference type="SAM" id="MobiDB-lite"/>
    </source>
</evidence>
<comment type="caution">
    <text evidence="2">The sequence shown here is derived from an EMBL/GenBank/DDBJ whole genome shotgun (WGS) entry which is preliminary data.</text>
</comment>
<keyword evidence="3" id="KW-1185">Reference proteome</keyword>